<dbReference type="InterPro" id="IPR015943">
    <property type="entry name" value="WD40/YVTN_repeat-like_dom_sf"/>
</dbReference>
<feature type="compositionally biased region" description="Basic and acidic residues" evidence="3">
    <location>
        <begin position="113"/>
        <end position="124"/>
    </location>
</feature>
<keyword evidence="2" id="KW-0677">Repeat</keyword>
<feature type="compositionally biased region" description="Low complexity" evidence="3">
    <location>
        <begin position="492"/>
        <end position="516"/>
    </location>
</feature>
<dbReference type="SUPFAM" id="SSF50978">
    <property type="entry name" value="WD40 repeat-like"/>
    <property type="match status" value="1"/>
</dbReference>
<feature type="compositionally biased region" description="Polar residues" evidence="3">
    <location>
        <begin position="260"/>
        <end position="272"/>
    </location>
</feature>
<evidence type="ECO:0000256" key="2">
    <source>
        <dbReference type="ARBA" id="ARBA00022737"/>
    </source>
</evidence>
<dbReference type="HOGENOM" id="CLU_283146_0_0_1"/>
<feature type="compositionally biased region" description="Pro residues" evidence="3">
    <location>
        <begin position="517"/>
        <end position="527"/>
    </location>
</feature>
<evidence type="ECO:0000256" key="3">
    <source>
        <dbReference type="SAM" id="MobiDB-lite"/>
    </source>
</evidence>
<feature type="region of interest" description="Disordered" evidence="3">
    <location>
        <begin position="492"/>
        <end position="528"/>
    </location>
</feature>
<feature type="compositionally biased region" description="Basic and acidic residues" evidence="3">
    <location>
        <begin position="712"/>
        <end position="725"/>
    </location>
</feature>
<reference evidence="5" key="2">
    <citation type="submission" date="2015-01" db="EMBL/GenBank/DDBJ databases">
        <title>Evolutionary Origins and Diversification of the Mycorrhizal Mutualists.</title>
        <authorList>
            <consortium name="DOE Joint Genome Institute"/>
            <consortium name="Mycorrhizal Genomics Consortium"/>
            <person name="Kohler A."/>
            <person name="Kuo A."/>
            <person name="Nagy L.G."/>
            <person name="Floudas D."/>
            <person name="Copeland A."/>
            <person name="Barry K.W."/>
            <person name="Cichocki N."/>
            <person name="Veneault-Fourrey C."/>
            <person name="LaButti K."/>
            <person name="Lindquist E.A."/>
            <person name="Lipzen A."/>
            <person name="Lundell T."/>
            <person name="Morin E."/>
            <person name="Murat C."/>
            <person name="Riley R."/>
            <person name="Ohm R."/>
            <person name="Sun H."/>
            <person name="Tunlid A."/>
            <person name="Henrissat B."/>
            <person name="Grigoriev I.V."/>
            <person name="Hibbett D.S."/>
            <person name="Martin F."/>
        </authorList>
    </citation>
    <scope>NUCLEOTIDE SEQUENCE [LARGE SCALE GENOMIC DNA]</scope>
    <source>
        <strain evidence="5">h7</strain>
    </source>
</reference>
<feature type="region of interest" description="Disordered" evidence="3">
    <location>
        <begin position="437"/>
        <end position="475"/>
    </location>
</feature>
<reference evidence="4 5" key="1">
    <citation type="submission" date="2014-04" db="EMBL/GenBank/DDBJ databases">
        <authorList>
            <consortium name="DOE Joint Genome Institute"/>
            <person name="Kuo A."/>
            <person name="Gay G."/>
            <person name="Dore J."/>
            <person name="Kohler A."/>
            <person name="Nagy L.G."/>
            <person name="Floudas D."/>
            <person name="Copeland A."/>
            <person name="Barry K.W."/>
            <person name="Cichocki N."/>
            <person name="Veneault-Fourrey C."/>
            <person name="LaButti K."/>
            <person name="Lindquist E.A."/>
            <person name="Lipzen A."/>
            <person name="Lundell T."/>
            <person name="Morin E."/>
            <person name="Murat C."/>
            <person name="Sun H."/>
            <person name="Tunlid A."/>
            <person name="Henrissat B."/>
            <person name="Grigoriev I.V."/>
            <person name="Hibbett D.S."/>
            <person name="Martin F."/>
            <person name="Nordberg H.P."/>
            <person name="Cantor M.N."/>
            <person name="Hua S.X."/>
        </authorList>
    </citation>
    <scope>NUCLEOTIDE SEQUENCE [LARGE SCALE GENOMIC DNA]</scope>
    <source>
        <strain evidence="5">h7</strain>
    </source>
</reference>
<gene>
    <name evidence="4" type="ORF">M413DRAFT_438701</name>
</gene>
<keyword evidence="5" id="KW-1185">Reference proteome</keyword>
<dbReference type="STRING" id="686832.A0A0C3CLD7"/>
<proteinExistence type="predicted"/>
<name>A0A0C3CLD7_HEBCY</name>
<feature type="region of interest" description="Disordered" evidence="3">
    <location>
        <begin position="541"/>
        <end position="754"/>
    </location>
</feature>
<dbReference type="Gene3D" id="2.130.10.10">
    <property type="entry name" value="YVTN repeat-like/Quinoprotein amine dehydrogenase"/>
    <property type="match status" value="1"/>
</dbReference>
<feature type="compositionally biased region" description="Basic and acidic residues" evidence="3">
    <location>
        <begin position="619"/>
        <end position="629"/>
    </location>
</feature>
<dbReference type="OrthoDB" id="3236053at2759"/>
<accession>A0A0C3CLD7</accession>
<feature type="compositionally biased region" description="Polar residues" evidence="3">
    <location>
        <begin position="577"/>
        <end position="588"/>
    </location>
</feature>
<feature type="compositionally biased region" description="Polar residues" evidence="3">
    <location>
        <begin position="451"/>
        <end position="473"/>
    </location>
</feature>
<dbReference type="PANTHER" id="PTHR19857">
    <property type="entry name" value="MITOCHONDRIAL DIVISION PROTEIN 1-RELATED"/>
    <property type="match status" value="1"/>
</dbReference>
<dbReference type="SMART" id="SM00320">
    <property type="entry name" value="WD40"/>
    <property type="match status" value="4"/>
</dbReference>
<evidence type="ECO:0000313" key="5">
    <source>
        <dbReference type="Proteomes" id="UP000053424"/>
    </source>
</evidence>
<dbReference type="Proteomes" id="UP000053424">
    <property type="component" value="Unassembled WGS sequence"/>
</dbReference>
<feature type="compositionally biased region" description="Polar residues" evidence="3">
    <location>
        <begin position="647"/>
        <end position="684"/>
    </location>
</feature>
<feature type="compositionally biased region" description="Pro residues" evidence="3">
    <location>
        <begin position="545"/>
        <end position="564"/>
    </location>
</feature>
<organism evidence="4 5">
    <name type="scientific">Hebeloma cylindrosporum</name>
    <dbReference type="NCBI Taxonomy" id="76867"/>
    <lineage>
        <taxon>Eukaryota</taxon>
        <taxon>Fungi</taxon>
        <taxon>Dikarya</taxon>
        <taxon>Basidiomycota</taxon>
        <taxon>Agaricomycotina</taxon>
        <taxon>Agaricomycetes</taxon>
        <taxon>Agaricomycetidae</taxon>
        <taxon>Agaricales</taxon>
        <taxon>Agaricineae</taxon>
        <taxon>Hymenogastraceae</taxon>
        <taxon>Hebeloma</taxon>
    </lineage>
</organism>
<evidence type="ECO:0000256" key="1">
    <source>
        <dbReference type="ARBA" id="ARBA00022574"/>
    </source>
</evidence>
<dbReference type="EMBL" id="KN831768">
    <property type="protein sequence ID" value="KIM49515.1"/>
    <property type="molecule type" value="Genomic_DNA"/>
</dbReference>
<dbReference type="InterPro" id="IPR001680">
    <property type="entry name" value="WD40_rpt"/>
</dbReference>
<protein>
    <submittedName>
        <fullName evidence="4">Uncharacterized protein</fullName>
    </submittedName>
</protein>
<feature type="compositionally biased region" description="Low complexity" evidence="3">
    <location>
        <begin position="378"/>
        <end position="387"/>
    </location>
</feature>
<feature type="region of interest" description="Disordered" evidence="3">
    <location>
        <begin position="236"/>
        <end position="316"/>
    </location>
</feature>
<feature type="compositionally biased region" description="Polar residues" evidence="3">
    <location>
        <begin position="631"/>
        <end position="640"/>
    </location>
</feature>
<dbReference type="InterPro" id="IPR051179">
    <property type="entry name" value="WD_repeat_multifunction"/>
</dbReference>
<keyword evidence="1" id="KW-0853">WD repeat</keyword>
<feature type="compositionally biased region" description="Low complexity" evidence="3">
    <location>
        <begin position="300"/>
        <end position="313"/>
    </location>
</feature>
<dbReference type="InterPro" id="IPR036322">
    <property type="entry name" value="WD40_repeat_dom_sf"/>
</dbReference>
<feature type="region of interest" description="Disordered" evidence="3">
    <location>
        <begin position="113"/>
        <end position="136"/>
    </location>
</feature>
<feature type="region of interest" description="Disordered" evidence="3">
    <location>
        <begin position="363"/>
        <end position="387"/>
    </location>
</feature>
<sequence length="1062" mass="112227">MNGDSTSSAGRKSSCDALTSLLGVKGALRLLPQGPTPKAHIVLKRDYPKGEDISDQTSTFARFSFIAGKKFTVNKGQPLLFAVACPTDRDGRTLLGDDNTFVLEADIMGSSEDKSIEDTGRLPEQEDCTTSGNIERLPPKARKSLVRKKAYASYLENEPPLSLGFPGYPLGPTTPRVYSTASVQTDLISVSEPTSLTPALTPSSLPAIPLLVDAEKSPFQLPSPVSADHAQESISDALGQTEGEETDDSSRAERSLSPMDLSSANSTPNTSPVPIIVELPKEDSTQLPQDEDSPATPVASSSSEELIPSTSTILPDPIVTTTDVVSTAEVLTGASQSLDGCLDEDIVPKTENFAASKGKEPIKELKDVPSGPRAMQTPRPSIQPSSSRSIEISPAIPACRPALVVPVPNRQSSVLSKVTEGLNDSQPPEPKAVAYISTGSTSNPLGIRPSSALTSSTHVPQKSLPTGPRSLTASMAPKKPVIVGSQWSAARSSSSSSQASSGNFSTLSNTSSLTTLPPSPVIPPIHRPAPTFVRATLSQILPYASPSPPPPPESEPPPPPPPLHEPTAPKWKRISTVADTSKSATIPKSTVAAPGSNGHLSSTKDDPKPAASATIVDSSLKRHHDEIKESVGSNDATQEQPSKKARTTPQKASTPVSATPHVSTGQHEVSTASSTIPKATTNVVAQKLPTPRTHPLPPKPTASGSSYRPPPPKRERSPEPPEPKRPPPRTNWPPTYPTAKAQLQSSEPGGDTSVEKIIFNNDGSQIALICGDQTLRIWENSLSEIARLSHNSSITSACWIGGRAGVMTLCADGMISTWTRNGKEWKFAKLFRVHDGGAGSSSADTPLCLAYRKDRIAVSMPSGVKVWLLISGTWQQQREIARSGVTVIKFVQDGTALIGGCRDGVLWYCEVPNGTLRVHTFLPKTSVTSIDVHPSGLYLLVGQEGGKANLVTLRSNESKGSVERIYTSEKLQSTTTLSFPAIFATNGQAVLYGTVNGCGLVWDRKKGAIVYGLKHPEDDPIQAAAAFDGPPGGAGGWMITGTKKGRLFWWPQPVAAAPGTSS</sequence>
<evidence type="ECO:0000313" key="4">
    <source>
        <dbReference type="EMBL" id="KIM49515.1"/>
    </source>
</evidence>
<dbReference type="AlphaFoldDB" id="A0A0C3CLD7"/>